<keyword evidence="3 6" id="KW-0812">Transmembrane</keyword>
<dbReference type="Proteomes" id="UP000283509">
    <property type="component" value="Unassembled WGS sequence"/>
</dbReference>
<feature type="domain" description="Major facilitator superfamily (MFS) profile" evidence="7">
    <location>
        <begin position="284"/>
        <end position="491"/>
    </location>
</feature>
<keyword evidence="4 6" id="KW-1133">Transmembrane helix</keyword>
<dbReference type="PANTHER" id="PTHR16172">
    <property type="entry name" value="MAJOR FACILITATOR SUPERFAMILY DOMAIN-CONTAINING PROTEIN 6-LIKE"/>
    <property type="match status" value="1"/>
</dbReference>
<sequence>MVVARQLGIPVALQGTITAAVIAFAVLAKPVISAAADHLPSLRKSIFLGLLTIMVTTLAPIGFLKPLYPAPVVQGALRAEGASEGVLRAPTSPSGFSLSLHHHLTDDPEPKGKNWTDTPQQEGYRFYVASGLHFPAIFEAVNVSIRCKGGEWKGHGCHAPWETAEFWLFVTLLLAGQVAASTVESISDAVCLDIIGENGDYGSQRAWGALSYGIVGTLSGILVDWYSGPGIVKDYMPAFLLLVLLGTLDVLLSSATLKIPKFEGSAAICSNLRPLLRQPGFFVFLCFTFLIGFFDGLDTGYVFVLQEDIGAGTSLVKHMKFIQGLTLLVQAISAAPFMFIYARVESKLGAAHIITLVFLLFSLRLGGLATAGFLGQLWGTVAMEVINGPCFGLGYAAIIVQAGAITPPGTSATVQSLVGICYGTLGYAGASFVGGVLYDAVGGPMLYLCMGAAAALTCLLHFVYNKYLPQTIGTDSGTVSPCLPGDVHAAT</sequence>
<comment type="subcellular location">
    <subcellularLocation>
        <location evidence="1">Membrane</location>
        <topology evidence="1">Multi-pass membrane protein</topology>
    </subcellularLocation>
</comment>
<organism evidence="8 9">
    <name type="scientific">Penaeus vannamei</name>
    <name type="common">Whiteleg shrimp</name>
    <name type="synonym">Litopenaeus vannamei</name>
    <dbReference type="NCBI Taxonomy" id="6689"/>
    <lineage>
        <taxon>Eukaryota</taxon>
        <taxon>Metazoa</taxon>
        <taxon>Ecdysozoa</taxon>
        <taxon>Arthropoda</taxon>
        <taxon>Crustacea</taxon>
        <taxon>Multicrustacea</taxon>
        <taxon>Malacostraca</taxon>
        <taxon>Eumalacostraca</taxon>
        <taxon>Eucarida</taxon>
        <taxon>Decapoda</taxon>
        <taxon>Dendrobranchiata</taxon>
        <taxon>Penaeoidea</taxon>
        <taxon>Penaeidae</taxon>
        <taxon>Penaeus</taxon>
    </lineage>
</organism>
<dbReference type="SUPFAM" id="SSF103473">
    <property type="entry name" value="MFS general substrate transporter"/>
    <property type="match status" value="1"/>
</dbReference>
<feature type="transmembrane region" description="Helical" evidence="6">
    <location>
        <begin position="238"/>
        <end position="259"/>
    </location>
</feature>
<dbReference type="OrthoDB" id="6355146at2759"/>
<dbReference type="PROSITE" id="PS50850">
    <property type="entry name" value="MFS"/>
    <property type="match status" value="1"/>
</dbReference>
<accession>A0A3R7SJE6</accession>
<feature type="transmembrane region" description="Helical" evidence="6">
    <location>
        <begin position="280"/>
        <end position="301"/>
    </location>
</feature>
<keyword evidence="5 6" id="KW-0472">Membrane</keyword>
<dbReference type="InterPro" id="IPR051717">
    <property type="entry name" value="MFS_MFSD6"/>
</dbReference>
<comment type="similarity">
    <text evidence="2">Belongs to the major facilitator superfamily. MFSD6 family.</text>
</comment>
<dbReference type="PANTHER" id="PTHR16172:SF37">
    <property type="entry name" value="RE36877P"/>
    <property type="match status" value="1"/>
</dbReference>
<feature type="transmembrane region" description="Helical" evidence="6">
    <location>
        <begin position="353"/>
        <end position="374"/>
    </location>
</feature>
<feature type="transmembrane region" description="Helical" evidence="6">
    <location>
        <begin position="7"/>
        <end position="26"/>
    </location>
</feature>
<dbReference type="InterPro" id="IPR020846">
    <property type="entry name" value="MFS_dom"/>
</dbReference>
<feature type="transmembrane region" description="Helical" evidence="6">
    <location>
        <begin position="386"/>
        <end position="405"/>
    </location>
</feature>
<feature type="transmembrane region" description="Helical" evidence="6">
    <location>
        <begin position="206"/>
        <end position="226"/>
    </location>
</feature>
<dbReference type="GO" id="GO:0016020">
    <property type="term" value="C:membrane"/>
    <property type="evidence" value="ECO:0007669"/>
    <property type="project" value="UniProtKB-SubCell"/>
</dbReference>
<dbReference type="InterPro" id="IPR024989">
    <property type="entry name" value="MFS_assoc_dom"/>
</dbReference>
<evidence type="ECO:0000313" key="9">
    <source>
        <dbReference type="Proteomes" id="UP000283509"/>
    </source>
</evidence>
<name>A0A3R7SJE6_PENVA</name>
<dbReference type="Gene3D" id="1.20.1250.20">
    <property type="entry name" value="MFS general substrate transporter like domains"/>
    <property type="match status" value="1"/>
</dbReference>
<evidence type="ECO:0000256" key="3">
    <source>
        <dbReference type="ARBA" id="ARBA00022692"/>
    </source>
</evidence>
<reference evidence="8 9" key="2">
    <citation type="submission" date="2019-01" db="EMBL/GenBank/DDBJ databases">
        <title>The decoding of complex shrimp genome reveals the adaptation for benthos swimmer, frequently molting mechanism and breeding impact on genome.</title>
        <authorList>
            <person name="Sun Y."/>
            <person name="Gao Y."/>
            <person name="Yu Y."/>
        </authorList>
    </citation>
    <scope>NUCLEOTIDE SEQUENCE [LARGE SCALE GENOMIC DNA]</scope>
    <source>
        <tissue evidence="8">Muscle</tissue>
    </source>
</reference>
<dbReference type="Pfam" id="PF12832">
    <property type="entry name" value="MFS_1_like"/>
    <property type="match status" value="1"/>
</dbReference>
<gene>
    <name evidence="8" type="ORF">C7M84_018615</name>
</gene>
<dbReference type="GO" id="GO:0022857">
    <property type="term" value="F:transmembrane transporter activity"/>
    <property type="evidence" value="ECO:0007669"/>
    <property type="project" value="InterPro"/>
</dbReference>
<evidence type="ECO:0000256" key="2">
    <source>
        <dbReference type="ARBA" id="ARBA00005241"/>
    </source>
</evidence>
<evidence type="ECO:0000256" key="6">
    <source>
        <dbReference type="SAM" id="Phobius"/>
    </source>
</evidence>
<proteinExistence type="inferred from homology"/>
<dbReference type="AlphaFoldDB" id="A0A3R7SJE6"/>
<dbReference type="InterPro" id="IPR036259">
    <property type="entry name" value="MFS_trans_sf"/>
</dbReference>
<evidence type="ECO:0000313" key="8">
    <source>
        <dbReference type="EMBL" id="ROT63492.1"/>
    </source>
</evidence>
<evidence type="ECO:0000259" key="7">
    <source>
        <dbReference type="PROSITE" id="PS50850"/>
    </source>
</evidence>
<dbReference type="EMBL" id="QCYY01003432">
    <property type="protein sequence ID" value="ROT63492.1"/>
    <property type="molecule type" value="Genomic_DNA"/>
</dbReference>
<keyword evidence="9" id="KW-1185">Reference proteome</keyword>
<feature type="transmembrane region" description="Helical" evidence="6">
    <location>
        <begin position="321"/>
        <end position="341"/>
    </location>
</feature>
<protein>
    <recommendedName>
        <fullName evidence="7">Major facilitator superfamily (MFS) profile domain-containing protein</fullName>
    </recommendedName>
</protein>
<comment type="caution">
    <text evidence="8">The sequence shown here is derived from an EMBL/GenBank/DDBJ whole genome shotgun (WGS) entry which is preliminary data.</text>
</comment>
<feature type="transmembrane region" description="Helical" evidence="6">
    <location>
        <begin position="46"/>
        <end position="64"/>
    </location>
</feature>
<reference evidence="8 9" key="1">
    <citation type="submission" date="2018-04" db="EMBL/GenBank/DDBJ databases">
        <authorList>
            <person name="Zhang X."/>
            <person name="Yuan J."/>
            <person name="Li F."/>
            <person name="Xiang J."/>
        </authorList>
    </citation>
    <scope>NUCLEOTIDE SEQUENCE [LARGE SCALE GENOMIC DNA]</scope>
    <source>
        <tissue evidence="8">Muscle</tissue>
    </source>
</reference>
<evidence type="ECO:0000256" key="1">
    <source>
        <dbReference type="ARBA" id="ARBA00004141"/>
    </source>
</evidence>
<evidence type="ECO:0000256" key="5">
    <source>
        <dbReference type="ARBA" id="ARBA00023136"/>
    </source>
</evidence>
<evidence type="ECO:0000256" key="4">
    <source>
        <dbReference type="ARBA" id="ARBA00022989"/>
    </source>
</evidence>
<feature type="transmembrane region" description="Helical" evidence="6">
    <location>
        <begin position="417"/>
        <end position="438"/>
    </location>
</feature>
<feature type="transmembrane region" description="Helical" evidence="6">
    <location>
        <begin position="444"/>
        <end position="464"/>
    </location>
</feature>